<comment type="subcellular location">
    <subcellularLocation>
        <location evidence="9">Cell membrane</location>
        <topology evidence="9">Multi-pass membrane protein</topology>
    </subcellularLocation>
</comment>
<evidence type="ECO:0000256" key="5">
    <source>
        <dbReference type="ARBA" id="ARBA00022750"/>
    </source>
</evidence>
<dbReference type="GO" id="GO:0004190">
    <property type="term" value="F:aspartic-type endopeptidase activity"/>
    <property type="evidence" value="ECO:0007669"/>
    <property type="project" value="UniProtKB-EC"/>
</dbReference>
<proteinExistence type="inferred from homology"/>
<evidence type="ECO:0000256" key="1">
    <source>
        <dbReference type="ARBA" id="ARBA00006139"/>
    </source>
</evidence>
<feature type="transmembrane region" description="Helical" evidence="9">
    <location>
        <begin position="62"/>
        <end position="80"/>
    </location>
</feature>
<feature type="transmembrane region" description="Helical" evidence="9">
    <location>
        <begin position="124"/>
        <end position="144"/>
    </location>
</feature>
<evidence type="ECO:0000313" key="13">
    <source>
        <dbReference type="Proteomes" id="UP000603602"/>
    </source>
</evidence>
<evidence type="ECO:0000256" key="8">
    <source>
        <dbReference type="ARBA" id="ARBA00023136"/>
    </source>
</evidence>
<sequence length="160" mass="17573">MAGWLALAAAVALADQLTKQLVLASLRYGEAVPVTPFFDIVLVYNPGAAFSFLANQPGWQRWFFTGLAAVICTWLTVLLRRHQHERLLPAAFVLIIGGAVGNVVDRLMHGAVVDFLHFYVGRFSWPAFNLADSAITVGVALMLWSSFRPHSNDPAKENHA</sequence>
<keyword evidence="8 9" id="KW-0472">Membrane</keyword>
<comment type="function">
    <text evidence="9 10">This protein specifically catalyzes the removal of signal peptides from prolipoproteins.</text>
</comment>
<dbReference type="PANTHER" id="PTHR33695:SF1">
    <property type="entry name" value="LIPOPROTEIN SIGNAL PEPTIDASE"/>
    <property type="match status" value="1"/>
</dbReference>
<evidence type="ECO:0000256" key="4">
    <source>
        <dbReference type="ARBA" id="ARBA00022692"/>
    </source>
</evidence>
<evidence type="ECO:0000313" key="12">
    <source>
        <dbReference type="EMBL" id="MBD8504859.1"/>
    </source>
</evidence>
<keyword evidence="13" id="KW-1185">Reference proteome</keyword>
<reference evidence="13" key="1">
    <citation type="submission" date="2023-07" db="EMBL/GenBank/DDBJ databases">
        <title>Thauera sp. CAU 1555 isolated from sand of Yaerae Beach.</title>
        <authorList>
            <person name="Kim W."/>
        </authorList>
    </citation>
    <scope>NUCLEOTIDE SEQUENCE [LARGE SCALE GENOMIC DNA]</scope>
    <source>
        <strain evidence="13">CAU 1555</strain>
    </source>
</reference>
<gene>
    <name evidence="9" type="primary">lspA</name>
    <name evidence="12" type="ORF">IFO67_18350</name>
</gene>
<evidence type="ECO:0000256" key="11">
    <source>
        <dbReference type="RuleBase" id="RU004181"/>
    </source>
</evidence>
<evidence type="ECO:0000256" key="6">
    <source>
        <dbReference type="ARBA" id="ARBA00022801"/>
    </source>
</evidence>
<feature type="active site" evidence="9">
    <location>
        <position position="132"/>
    </location>
</feature>
<feature type="transmembrane region" description="Helical" evidence="9">
    <location>
        <begin position="87"/>
        <end position="104"/>
    </location>
</feature>
<dbReference type="PANTHER" id="PTHR33695">
    <property type="entry name" value="LIPOPROTEIN SIGNAL PEPTIDASE"/>
    <property type="match status" value="1"/>
</dbReference>
<evidence type="ECO:0000256" key="2">
    <source>
        <dbReference type="ARBA" id="ARBA00022475"/>
    </source>
</evidence>
<dbReference type="EC" id="3.4.23.36" evidence="9"/>
<dbReference type="PROSITE" id="PS00855">
    <property type="entry name" value="SPASE_II"/>
    <property type="match status" value="1"/>
</dbReference>
<comment type="catalytic activity">
    <reaction evidence="9 10">
        <text>Release of signal peptides from bacterial membrane prolipoproteins. Hydrolyzes -Xaa-Yaa-Zaa-|-(S,diacylglyceryl)Cys-, in which Xaa is hydrophobic (preferably Leu), and Yaa (Ala or Ser) and Zaa (Gly or Ala) have small, neutral side chains.</text>
        <dbReference type="EC" id="3.4.23.36"/>
    </reaction>
</comment>
<accession>A0ABR9BFW9</accession>
<dbReference type="Pfam" id="PF01252">
    <property type="entry name" value="Peptidase_A8"/>
    <property type="match status" value="1"/>
</dbReference>
<organism evidence="12 13">
    <name type="scientific">Thauera sedimentorum</name>
    <dbReference type="NCBI Taxonomy" id="2767595"/>
    <lineage>
        <taxon>Bacteria</taxon>
        <taxon>Pseudomonadati</taxon>
        <taxon>Pseudomonadota</taxon>
        <taxon>Betaproteobacteria</taxon>
        <taxon>Rhodocyclales</taxon>
        <taxon>Zoogloeaceae</taxon>
        <taxon>Thauera</taxon>
    </lineage>
</organism>
<dbReference type="PRINTS" id="PR00781">
    <property type="entry name" value="LIPOSIGPTASE"/>
</dbReference>
<comment type="similarity">
    <text evidence="1 9 11">Belongs to the peptidase A8 family.</text>
</comment>
<dbReference type="HAMAP" id="MF_00161">
    <property type="entry name" value="LspA"/>
    <property type="match status" value="1"/>
</dbReference>
<protein>
    <recommendedName>
        <fullName evidence="9">Lipoprotein signal peptidase</fullName>
        <ecNumber evidence="9">3.4.23.36</ecNumber>
    </recommendedName>
    <alternativeName>
        <fullName evidence="9">Prolipoprotein signal peptidase</fullName>
    </alternativeName>
    <alternativeName>
        <fullName evidence="9">Signal peptidase II</fullName>
        <shortName evidence="9">SPase II</shortName>
    </alternativeName>
</protein>
<comment type="caution">
    <text evidence="9">Lacks conserved residue(s) required for the propagation of feature annotation.</text>
</comment>
<dbReference type="InterPro" id="IPR001872">
    <property type="entry name" value="Peptidase_A8"/>
</dbReference>
<comment type="caution">
    <text evidence="12">The sequence shown here is derived from an EMBL/GenBank/DDBJ whole genome shotgun (WGS) entry which is preliminary data.</text>
</comment>
<keyword evidence="6 9" id="KW-0378">Hydrolase</keyword>
<keyword evidence="5 9" id="KW-0064">Aspartyl protease</keyword>
<evidence type="ECO:0000256" key="7">
    <source>
        <dbReference type="ARBA" id="ARBA00022989"/>
    </source>
</evidence>
<evidence type="ECO:0000256" key="3">
    <source>
        <dbReference type="ARBA" id="ARBA00022670"/>
    </source>
</evidence>
<dbReference type="Proteomes" id="UP000603602">
    <property type="component" value="Unassembled WGS sequence"/>
</dbReference>
<keyword evidence="2 9" id="KW-1003">Cell membrane</keyword>
<evidence type="ECO:0000256" key="10">
    <source>
        <dbReference type="RuleBase" id="RU000594"/>
    </source>
</evidence>
<keyword evidence="12" id="KW-0449">Lipoprotein</keyword>
<feature type="active site" evidence="9">
    <location>
        <position position="114"/>
    </location>
</feature>
<keyword evidence="4 9" id="KW-0812">Transmembrane</keyword>
<keyword evidence="7 9" id="KW-1133">Transmembrane helix</keyword>
<dbReference type="EMBL" id="JACYTO010000003">
    <property type="protein sequence ID" value="MBD8504859.1"/>
    <property type="molecule type" value="Genomic_DNA"/>
</dbReference>
<keyword evidence="3 9" id="KW-0645">Protease</keyword>
<evidence type="ECO:0000256" key="9">
    <source>
        <dbReference type="HAMAP-Rule" id="MF_00161"/>
    </source>
</evidence>
<name>A0ABR9BFW9_9RHOO</name>
<comment type="pathway">
    <text evidence="9">Protein modification; lipoprotein biosynthesis (signal peptide cleavage).</text>
</comment>
<dbReference type="NCBIfam" id="TIGR00077">
    <property type="entry name" value="lspA"/>
    <property type="match status" value="1"/>
</dbReference>